<accession>A0A418PLI6</accession>
<proteinExistence type="predicted"/>
<dbReference type="Proteomes" id="UP000283522">
    <property type="component" value="Unassembled WGS sequence"/>
</dbReference>
<keyword evidence="2" id="KW-1185">Reference proteome</keyword>
<gene>
    <name evidence="1" type="ORF">D0X99_19805</name>
</gene>
<dbReference type="InterPro" id="IPR018534">
    <property type="entry name" value="Tet_reg_excision_RteC"/>
</dbReference>
<dbReference type="EMBL" id="QXML01000017">
    <property type="protein sequence ID" value="RIW12101.1"/>
    <property type="molecule type" value="Genomic_DNA"/>
</dbReference>
<evidence type="ECO:0008006" key="3">
    <source>
        <dbReference type="Google" id="ProtNLM"/>
    </source>
</evidence>
<organism evidence="1 2">
    <name type="scientific">Algoriphagus lacus</name>
    <dbReference type="NCBI Taxonomy" id="2056311"/>
    <lineage>
        <taxon>Bacteria</taxon>
        <taxon>Pseudomonadati</taxon>
        <taxon>Bacteroidota</taxon>
        <taxon>Cytophagia</taxon>
        <taxon>Cytophagales</taxon>
        <taxon>Cyclobacteriaceae</taxon>
        <taxon>Algoriphagus</taxon>
    </lineage>
</organism>
<dbReference type="AlphaFoldDB" id="A0A418PLI6"/>
<reference evidence="1 2" key="1">
    <citation type="submission" date="2018-09" db="EMBL/GenBank/DDBJ databases">
        <authorList>
            <person name="Wang X."/>
            <person name="Du Z."/>
        </authorList>
    </citation>
    <scope>NUCLEOTIDE SEQUENCE [LARGE SCALE GENOMIC DNA]</scope>
    <source>
        <strain evidence="1 2">N3</strain>
    </source>
</reference>
<protein>
    <recommendedName>
        <fullName evidence="3">Tetracycline regulation of excision, RteC</fullName>
    </recommendedName>
</protein>
<dbReference type="Pfam" id="PF09357">
    <property type="entry name" value="RteC"/>
    <property type="match status" value="1"/>
</dbReference>
<dbReference type="RefSeq" id="WP_119479615.1">
    <property type="nucleotide sequence ID" value="NZ_QXML01000017.1"/>
</dbReference>
<evidence type="ECO:0000313" key="2">
    <source>
        <dbReference type="Proteomes" id="UP000283522"/>
    </source>
</evidence>
<comment type="caution">
    <text evidence="1">The sequence shown here is derived from an EMBL/GenBank/DDBJ whole genome shotgun (WGS) entry which is preliminary data.</text>
</comment>
<sequence length="282" mass="33258">MKIQDYSLQISSKLEQDLSVLTLDSENKLIQFESAFYLVDQALEKLKAFLGNYDFESEEEEIGFFKNQMTEFLKESMFYSELFNLESSRTPGTNKELRRFYETEQAAMRKFLQANQNLYNYLLLKKDNQDKVFFLRSAQAPVYKPTLFWHTLDTRYCTVYTLYFARIKGTVALMDYIHEQLRVLNGEDEANAKKSAVSLNWTGKKVELVELIYALRQGGVLNHGRLGLKQIASQFERIFGVNLQDFYRTYNEITFRKKSRTAFLDFLKDRMEEYIEKGEALN</sequence>
<name>A0A418PLI6_9BACT</name>
<dbReference type="OrthoDB" id="790983at2"/>
<evidence type="ECO:0000313" key="1">
    <source>
        <dbReference type="EMBL" id="RIW12101.1"/>
    </source>
</evidence>